<feature type="transmembrane region" description="Helical" evidence="3">
    <location>
        <begin position="451"/>
        <end position="475"/>
    </location>
</feature>
<accession>A0ABR8N686</accession>
<protein>
    <submittedName>
        <fullName evidence="4">Spore germination protein</fullName>
    </submittedName>
</protein>
<dbReference type="PIRSF" id="PIRSF005690">
    <property type="entry name" value="GerBA"/>
    <property type="match status" value="1"/>
</dbReference>
<dbReference type="RefSeq" id="WP_191206276.1">
    <property type="nucleotide sequence ID" value="NZ_JACXZA010000007.1"/>
</dbReference>
<dbReference type="InterPro" id="IPR004995">
    <property type="entry name" value="Spore_Ger"/>
</dbReference>
<feature type="transmembrane region" description="Helical" evidence="3">
    <location>
        <begin position="420"/>
        <end position="445"/>
    </location>
</feature>
<evidence type="ECO:0000256" key="2">
    <source>
        <dbReference type="ARBA" id="ARBA00023136"/>
    </source>
</evidence>
<name>A0ABR8N686_9BACL</name>
<evidence type="ECO:0000256" key="3">
    <source>
        <dbReference type="SAM" id="Phobius"/>
    </source>
</evidence>
<evidence type="ECO:0000313" key="4">
    <source>
        <dbReference type="EMBL" id="MBD3921979.1"/>
    </source>
</evidence>
<keyword evidence="5" id="KW-1185">Reference proteome</keyword>
<keyword evidence="2 3" id="KW-0472">Membrane</keyword>
<proteinExistence type="inferred from homology"/>
<gene>
    <name evidence="4" type="ORF">H8B09_24670</name>
</gene>
<dbReference type="Proteomes" id="UP000609346">
    <property type="component" value="Unassembled WGS sequence"/>
</dbReference>
<comment type="similarity">
    <text evidence="1">Belongs to the GerABKA family.</text>
</comment>
<comment type="caution">
    <text evidence="4">The sequence shown here is derived from an EMBL/GenBank/DDBJ whole genome shotgun (WGS) entry which is preliminary data.</text>
</comment>
<keyword evidence="3" id="KW-1133">Transmembrane helix</keyword>
<reference evidence="4 5" key="1">
    <citation type="submission" date="2020-09" db="EMBL/GenBank/DDBJ databases">
        <title>Paenibacillus sp. strain PR3 16S rRNA gene Genome sequencing and assembly.</title>
        <authorList>
            <person name="Kim J."/>
        </authorList>
    </citation>
    <scope>NUCLEOTIDE SEQUENCE [LARGE SCALE GENOMIC DNA]</scope>
    <source>
        <strain evidence="4 5">PR3</strain>
    </source>
</reference>
<organism evidence="4 5">
    <name type="scientific">Paenibacillus terricola</name>
    <dbReference type="NCBI Taxonomy" id="2763503"/>
    <lineage>
        <taxon>Bacteria</taxon>
        <taxon>Bacillati</taxon>
        <taxon>Bacillota</taxon>
        <taxon>Bacilli</taxon>
        <taxon>Bacillales</taxon>
        <taxon>Paenibacillaceae</taxon>
        <taxon>Paenibacillus</taxon>
    </lineage>
</organism>
<dbReference type="Pfam" id="PF03323">
    <property type="entry name" value="GerA"/>
    <property type="match status" value="1"/>
</dbReference>
<evidence type="ECO:0000256" key="1">
    <source>
        <dbReference type="ARBA" id="ARBA00005278"/>
    </source>
</evidence>
<dbReference type="PANTHER" id="PTHR22550:SF5">
    <property type="entry name" value="LEUCINE ZIPPER PROTEIN 4"/>
    <property type="match status" value="1"/>
</dbReference>
<evidence type="ECO:0000313" key="5">
    <source>
        <dbReference type="Proteomes" id="UP000609346"/>
    </source>
</evidence>
<dbReference type="EMBL" id="JACXZA010000007">
    <property type="protein sequence ID" value="MBD3921979.1"/>
    <property type="molecule type" value="Genomic_DNA"/>
</dbReference>
<keyword evidence="3" id="KW-0812">Transmembrane</keyword>
<feature type="transmembrane region" description="Helical" evidence="3">
    <location>
        <begin position="389"/>
        <end position="408"/>
    </location>
</feature>
<dbReference type="InterPro" id="IPR050768">
    <property type="entry name" value="UPF0353/GerABKA_families"/>
</dbReference>
<dbReference type="PANTHER" id="PTHR22550">
    <property type="entry name" value="SPORE GERMINATION PROTEIN"/>
    <property type="match status" value="1"/>
</dbReference>
<sequence length="490" mass="54390">MTLSPEEQGLYASLDQELRSGKLNRALLVQAFSAQADIVFPSVVNMGGFDKLTAFYCEGMIDKARLNQYFASICQHIAQDSVGAQNEGEDESLPIMEVQQSIEVMISNVFSGNLIIHEEGSAEYWIADISNIPRRMPQESNTEISIKGPKDAFTEELSTNIGLIRKRLRTGLLFNESFKIGSVSKTQISLLYMKHKANPDTISEIRKRLQTIDIENLLSAGQLEQWLSDRTLSLFPLFDYIGRPDYATEVLYQGKFVIIVEGSPMVLIGPVYFFELLKSPEDAHFPYHYIILQMTIRTLGMLISLFLPGFWIAISSVNVEQIPLKLLATVVMSREGLPFPQILEAMMLIFLFELLREAGVRLPKAVGQTIGIVGGIIIGDALIRAGLASPTLLVTIAISVVATFALVNQSLTGTVSLLRIYIILLSAVLGVYGFVLGLLSILIYLCRLESFGLAYLGPVVAVGEKVTFSTFMTALMQRFKFSSSMLKKRR</sequence>